<evidence type="ECO:0000313" key="8">
    <source>
        <dbReference type="Proteomes" id="UP000078534"/>
    </source>
</evidence>
<dbReference type="InterPro" id="IPR022493">
    <property type="entry name" value="CHP03716_TM_YkoY"/>
</dbReference>
<protein>
    <recommendedName>
        <fullName evidence="9">TerC family protein</fullName>
    </recommendedName>
</protein>
<evidence type="ECO:0000256" key="3">
    <source>
        <dbReference type="ARBA" id="ARBA00022692"/>
    </source>
</evidence>
<feature type="transmembrane region" description="Helical" evidence="6">
    <location>
        <begin position="184"/>
        <end position="202"/>
    </location>
</feature>
<accession>A0A179SL39</accession>
<evidence type="ECO:0000256" key="2">
    <source>
        <dbReference type="ARBA" id="ARBA00007511"/>
    </source>
</evidence>
<dbReference type="PANTHER" id="PTHR30238">
    <property type="entry name" value="MEMBRANE BOUND PREDICTED REDOX MODULATOR"/>
    <property type="match status" value="1"/>
</dbReference>
<evidence type="ECO:0008006" key="9">
    <source>
        <dbReference type="Google" id="ProtNLM"/>
    </source>
</evidence>
<keyword evidence="4 6" id="KW-1133">Transmembrane helix</keyword>
<keyword evidence="3 6" id="KW-0812">Transmembrane</keyword>
<reference evidence="8" key="1">
    <citation type="submission" date="2016-04" db="EMBL/GenBank/DDBJ databases">
        <authorList>
            <person name="Lyu Z."/>
            <person name="Lyu W."/>
        </authorList>
    </citation>
    <scope>NUCLEOTIDE SEQUENCE [LARGE SCALE GENOMIC DNA]</scope>
    <source>
        <strain evidence="8">C44</strain>
    </source>
</reference>
<feature type="transmembrane region" description="Helical" evidence="6">
    <location>
        <begin position="12"/>
        <end position="34"/>
    </location>
</feature>
<feature type="transmembrane region" description="Helical" evidence="6">
    <location>
        <begin position="46"/>
        <end position="68"/>
    </location>
</feature>
<feature type="transmembrane region" description="Helical" evidence="6">
    <location>
        <begin position="74"/>
        <end position="91"/>
    </location>
</feature>
<dbReference type="RefSeq" id="WP_066340828.1">
    <property type="nucleotide sequence ID" value="NZ_LWSG01000046.1"/>
</dbReference>
<dbReference type="Proteomes" id="UP000078534">
    <property type="component" value="Unassembled WGS sequence"/>
</dbReference>
<gene>
    <name evidence="7" type="ORF">A6K24_14000</name>
</gene>
<dbReference type="OrthoDB" id="9806211at2"/>
<comment type="subcellular location">
    <subcellularLocation>
        <location evidence="1">Membrane</location>
        <topology evidence="1">Multi-pass membrane protein</topology>
    </subcellularLocation>
</comment>
<dbReference type="Pfam" id="PF03741">
    <property type="entry name" value="TerC"/>
    <property type="match status" value="1"/>
</dbReference>
<dbReference type="PANTHER" id="PTHR30238:SF4">
    <property type="entry name" value="SLL1022 PROTEIN"/>
    <property type="match status" value="1"/>
</dbReference>
<evidence type="ECO:0000256" key="1">
    <source>
        <dbReference type="ARBA" id="ARBA00004141"/>
    </source>
</evidence>
<dbReference type="NCBIfam" id="TIGR03716">
    <property type="entry name" value="R_switched_YkoY"/>
    <property type="match status" value="1"/>
</dbReference>
<evidence type="ECO:0000256" key="5">
    <source>
        <dbReference type="ARBA" id="ARBA00023136"/>
    </source>
</evidence>
<proteinExistence type="inferred from homology"/>
<dbReference type="InterPro" id="IPR005496">
    <property type="entry name" value="Integral_membrane_TerC"/>
</dbReference>
<evidence type="ECO:0000313" key="7">
    <source>
        <dbReference type="EMBL" id="OAS82161.1"/>
    </source>
</evidence>
<keyword evidence="8" id="KW-1185">Reference proteome</keyword>
<comment type="caution">
    <text evidence="7">The sequence shown here is derived from an EMBL/GenBank/DDBJ whole genome shotgun (WGS) entry which is preliminary data.</text>
</comment>
<comment type="similarity">
    <text evidence="2">Belongs to the TerC family.</text>
</comment>
<feature type="transmembrane region" description="Helical" evidence="6">
    <location>
        <begin position="217"/>
        <end position="237"/>
    </location>
</feature>
<feature type="transmembrane region" description="Helical" evidence="6">
    <location>
        <begin position="150"/>
        <end position="172"/>
    </location>
</feature>
<keyword evidence="5 6" id="KW-0472">Membrane</keyword>
<dbReference type="GO" id="GO:0016020">
    <property type="term" value="C:membrane"/>
    <property type="evidence" value="ECO:0007669"/>
    <property type="project" value="UniProtKB-SubCell"/>
</dbReference>
<organism evidence="7 8">
    <name type="scientific">Metabacillus litoralis</name>
    <dbReference type="NCBI Taxonomy" id="152268"/>
    <lineage>
        <taxon>Bacteria</taxon>
        <taxon>Bacillati</taxon>
        <taxon>Bacillota</taxon>
        <taxon>Bacilli</taxon>
        <taxon>Bacillales</taxon>
        <taxon>Bacillaceae</taxon>
        <taxon>Metabacillus</taxon>
    </lineage>
</organism>
<dbReference type="AlphaFoldDB" id="A0A179SL39"/>
<sequence length="249" mass="27477">MELTLLLEYGWVLIILILLEGLLSADNALVLAIMAKHLPEEQQKKAINIGLLLAFIFRIGAIFIISYLFHVWQVQAIGAAYLIFISLKHLLKKHNDEKEKKVKSYGMTVAQIALADIAFAVDSILAAVALVVDLPDTPMREIGGMDGAKFIVIIIGAIAGLIVIRFAAGVFVKLLTKRPSLEKAAMLLVGWVGVKLLMHTLAHPSVHIISHDFVEGVIWKSIFWSVMLLIALGGWFLSKEKTEETMEGK</sequence>
<evidence type="ECO:0000256" key="6">
    <source>
        <dbReference type="SAM" id="Phobius"/>
    </source>
</evidence>
<dbReference type="EMBL" id="LWSG01000046">
    <property type="protein sequence ID" value="OAS82161.1"/>
    <property type="molecule type" value="Genomic_DNA"/>
</dbReference>
<name>A0A179SL39_9BACI</name>
<feature type="transmembrane region" description="Helical" evidence="6">
    <location>
        <begin position="112"/>
        <end position="130"/>
    </location>
</feature>
<evidence type="ECO:0000256" key="4">
    <source>
        <dbReference type="ARBA" id="ARBA00022989"/>
    </source>
</evidence>